<evidence type="ECO:0008006" key="9">
    <source>
        <dbReference type="Google" id="ProtNLM"/>
    </source>
</evidence>
<evidence type="ECO:0000256" key="1">
    <source>
        <dbReference type="ARBA" id="ARBA00004245"/>
    </source>
</evidence>
<accession>A0A8S3ZA47</accession>
<organism evidence="7 8">
    <name type="scientific">Candidula unifasciata</name>
    <dbReference type="NCBI Taxonomy" id="100452"/>
    <lineage>
        <taxon>Eukaryota</taxon>
        <taxon>Metazoa</taxon>
        <taxon>Spiralia</taxon>
        <taxon>Lophotrochozoa</taxon>
        <taxon>Mollusca</taxon>
        <taxon>Gastropoda</taxon>
        <taxon>Heterobranchia</taxon>
        <taxon>Euthyneura</taxon>
        <taxon>Panpulmonata</taxon>
        <taxon>Eupulmonata</taxon>
        <taxon>Stylommatophora</taxon>
        <taxon>Helicina</taxon>
        <taxon>Helicoidea</taxon>
        <taxon>Geomitridae</taxon>
        <taxon>Candidula</taxon>
    </lineage>
</organism>
<evidence type="ECO:0000313" key="8">
    <source>
        <dbReference type="Proteomes" id="UP000678393"/>
    </source>
</evidence>
<keyword evidence="2" id="KW-0217">Developmental protein</keyword>
<evidence type="ECO:0000256" key="3">
    <source>
        <dbReference type="ARBA" id="ARBA00022737"/>
    </source>
</evidence>
<feature type="repeat" description="ANK" evidence="6">
    <location>
        <begin position="109"/>
        <end position="141"/>
    </location>
</feature>
<dbReference type="GO" id="GO:0019208">
    <property type="term" value="F:phosphatase regulator activity"/>
    <property type="evidence" value="ECO:0007669"/>
    <property type="project" value="TreeGrafter"/>
</dbReference>
<dbReference type="Proteomes" id="UP000678393">
    <property type="component" value="Unassembled WGS sequence"/>
</dbReference>
<dbReference type="PANTHER" id="PTHR24179:SF21">
    <property type="entry name" value="MYOSIN BINDING SUBUNIT, ISOFORM O"/>
    <property type="match status" value="1"/>
</dbReference>
<dbReference type="InterPro" id="IPR002110">
    <property type="entry name" value="Ankyrin_rpt"/>
</dbReference>
<keyword evidence="4" id="KW-0206">Cytoskeleton</keyword>
<keyword evidence="4" id="KW-0963">Cytoplasm</keyword>
<gene>
    <name evidence="7" type="ORF">CUNI_LOCUS12015</name>
</gene>
<dbReference type="GO" id="GO:0005737">
    <property type="term" value="C:cytoplasm"/>
    <property type="evidence" value="ECO:0007669"/>
    <property type="project" value="TreeGrafter"/>
</dbReference>
<dbReference type="PROSITE" id="PS50297">
    <property type="entry name" value="ANK_REP_REGION"/>
    <property type="match status" value="2"/>
</dbReference>
<sequence length="166" mass="18411">MAADEKQVSALIRRHEQVKRWEGSDTNLEPPSPKKNRTKVQFQDGCVFLAACSSGDKEEVEKLLQRGADINTANVDGLTALHQACIDDNLEMVEFLVEKGADVDVCDNEGWTPLHATASCAFTEIARYLINHNANVAAVNNDGDLPIDIAENDEMENLLQEEMNKR</sequence>
<dbReference type="GO" id="GO:0004857">
    <property type="term" value="F:enzyme inhibitor activity"/>
    <property type="evidence" value="ECO:0007669"/>
    <property type="project" value="TreeGrafter"/>
</dbReference>
<evidence type="ECO:0000256" key="6">
    <source>
        <dbReference type="PROSITE-ProRule" id="PRU00023"/>
    </source>
</evidence>
<dbReference type="PANTHER" id="PTHR24179">
    <property type="entry name" value="PROTEIN PHOSPHATASE 1 REGULATORY SUBUNIT 12"/>
    <property type="match status" value="1"/>
</dbReference>
<dbReference type="SUPFAM" id="SSF48403">
    <property type="entry name" value="Ankyrin repeat"/>
    <property type="match status" value="1"/>
</dbReference>
<evidence type="ECO:0000256" key="2">
    <source>
        <dbReference type="ARBA" id="ARBA00022473"/>
    </source>
</evidence>
<dbReference type="InterPro" id="IPR036770">
    <property type="entry name" value="Ankyrin_rpt-contain_sf"/>
</dbReference>
<dbReference type="EMBL" id="CAJHNH020002367">
    <property type="protein sequence ID" value="CAG5126457.1"/>
    <property type="molecule type" value="Genomic_DNA"/>
</dbReference>
<name>A0A8S3ZA47_9EUPU</name>
<protein>
    <recommendedName>
        <fullName evidence="9">Protein phosphatase 1 regulatory subunit 12A</fullName>
    </recommendedName>
</protein>
<comment type="caution">
    <text evidence="7">The sequence shown here is derived from an EMBL/GenBank/DDBJ whole genome shotgun (WGS) entry which is preliminary data.</text>
</comment>
<feature type="repeat" description="ANK" evidence="6">
    <location>
        <begin position="76"/>
        <end position="108"/>
    </location>
</feature>
<evidence type="ECO:0000256" key="5">
    <source>
        <dbReference type="ARBA" id="ARBA00038386"/>
    </source>
</evidence>
<keyword evidence="8" id="KW-1185">Reference proteome</keyword>
<dbReference type="AlphaFoldDB" id="A0A8S3ZA47"/>
<dbReference type="SMART" id="SM00248">
    <property type="entry name" value="ANK"/>
    <property type="match status" value="3"/>
</dbReference>
<dbReference type="OrthoDB" id="19014at2759"/>
<evidence type="ECO:0000256" key="4">
    <source>
        <dbReference type="ARBA" id="ARBA00023212"/>
    </source>
</evidence>
<keyword evidence="6" id="KW-0040">ANK repeat</keyword>
<comment type="subcellular location">
    <subcellularLocation>
        <location evidence="1">Cytoplasm</location>
        <location evidence="1">Cytoskeleton</location>
    </subcellularLocation>
</comment>
<proteinExistence type="inferred from homology"/>
<reference evidence="7" key="1">
    <citation type="submission" date="2021-04" db="EMBL/GenBank/DDBJ databases">
        <authorList>
            <consortium name="Molecular Ecology Group"/>
        </authorList>
    </citation>
    <scope>NUCLEOTIDE SEQUENCE</scope>
</reference>
<keyword evidence="3" id="KW-0677">Repeat</keyword>
<dbReference type="InterPro" id="IPR051226">
    <property type="entry name" value="PP1_Regulatory_Subunit"/>
</dbReference>
<dbReference type="PROSITE" id="PS50088">
    <property type="entry name" value="ANK_REPEAT"/>
    <property type="match status" value="2"/>
</dbReference>
<feature type="non-terminal residue" evidence="7">
    <location>
        <position position="1"/>
    </location>
</feature>
<evidence type="ECO:0000313" key="7">
    <source>
        <dbReference type="EMBL" id="CAG5126457.1"/>
    </source>
</evidence>
<dbReference type="Gene3D" id="1.25.40.20">
    <property type="entry name" value="Ankyrin repeat-containing domain"/>
    <property type="match status" value="1"/>
</dbReference>
<comment type="similarity">
    <text evidence="5">Belongs to the NRARP family.</text>
</comment>
<dbReference type="GO" id="GO:0005856">
    <property type="term" value="C:cytoskeleton"/>
    <property type="evidence" value="ECO:0007669"/>
    <property type="project" value="UniProtKB-SubCell"/>
</dbReference>
<dbReference type="FunFam" id="1.25.40.20:FF:000007">
    <property type="entry name" value="Phosphatase 1 regulatory subunit 12A"/>
    <property type="match status" value="1"/>
</dbReference>
<dbReference type="Pfam" id="PF12796">
    <property type="entry name" value="Ank_2"/>
    <property type="match status" value="1"/>
</dbReference>